<evidence type="ECO:0000256" key="1">
    <source>
        <dbReference type="ARBA" id="ARBA00009922"/>
    </source>
</evidence>
<dbReference type="Pfam" id="PF13361">
    <property type="entry name" value="UvrD_C"/>
    <property type="match status" value="1"/>
</dbReference>
<dbReference type="RefSeq" id="WP_013167903.1">
    <property type="nucleotide sequence ID" value="NC_014217.1"/>
</dbReference>
<feature type="region of interest" description="Disordered" evidence="14">
    <location>
        <begin position="1"/>
        <end position="38"/>
    </location>
</feature>
<evidence type="ECO:0000256" key="8">
    <source>
        <dbReference type="ARBA" id="ARBA00025289"/>
    </source>
</evidence>
<dbReference type="GO" id="GO:0005524">
    <property type="term" value="F:ATP binding"/>
    <property type="evidence" value="ECO:0007669"/>
    <property type="project" value="UniProtKB-UniRule"/>
</dbReference>
<dbReference type="FunFam" id="1.10.10.160:FF:000001">
    <property type="entry name" value="ATP-dependent DNA helicase"/>
    <property type="match status" value="1"/>
</dbReference>
<protein>
    <recommendedName>
        <fullName evidence="10">DNA 3'-5' helicase</fullName>
        <ecNumber evidence="10">5.6.2.4</ecNumber>
    </recommendedName>
    <alternativeName>
        <fullName evidence="11">DNA 3'-5' helicase II</fullName>
    </alternativeName>
</protein>
<dbReference type="AlphaFoldDB" id="D7A7U2"/>
<dbReference type="InterPro" id="IPR027417">
    <property type="entry name" value="P-loop_NTPase"/>
</dbReference>
<dbReference type="InterPro" id="IPR013986">
    <property type="entry name" value="DExx_box_DNA_helicase_dom_sf"/>
</dbReference>
<evidence type="ECO:0000256" key="4">
    <source>
        <dbReference type="ARBA" id="ARBA00022806"/>
    </source>
</evidence>
<keyword evidence="7" id="KW-0413">Isomerase</keyword>
<dbReference type="KEGG" id="sno:Snov_3125"/>
<organism evidence="17 18">
    <name type="scientific">Ancylobacter novellus (strain ATCC 8093 / DSM 506 / JCM 20403 / CCM 1077 / IAM 12100 / NBRC 12443 / NCIMB 10456)</name>
    <name type="common">Starkeya novella</name>
    <dbReference type="NCBI Taxonomy" id="639283"/>
    <lineage>
        <taxon>Bacteria</taxon>
        <taxon>Pseudomonadati</taxon>
        <taxon>Pseudomonadota</taxon>
        <taxon>Alphaproteobacteria</taxon>
        <taxon>Hyphomicrobiales</taxon>
        <taxon>Xanthobacteraceae</taxon>
        <taxon>Ancylobacter</taxon>
    </lineage>
</organism>
<dbReference type="GO" id="GO:0003677">
    <property type="term" value="F:DNA binding"/>
    <property type="evidence" value="ECO:0007669"/>
    <property type="project" value="UniProtKB-KW"/>
</dbReference>
<keyword evidence="5 13" id="KW-0067">ATP-binding</keyword>
<dbReference type="Gene3D" id="3.40.50.300">
    <property type="entry name" value="P-loop containing nucleotide triphosphate hydrolases"/>
    <property type="match status" value="2"/>
</dbReference>
<dbReference type="EMBL" id="CP002026">
    <property type="protein sequence ID" value="ADH90400.1"/>
    <property type="molecule type" value="Genomic_DNA"/>
</dbReference>
<dbReference type="SUPFAM" id="SSF52540">
    <property type="entry name" value="P-loop containing nucleoside triphosphate hydrolases"/>
    <property type="match status" value="1"/>
</dbReference>
<evidence type="ECO:0000256" key="7">
    <source>
        <dbReference type="ARBA" id="ARBA00023235"/>
    </source>
</evidence>
<keyword evidence="2 13" id="KW-0547">Nucleotide-binding</keyword>
<dbReference type="InterPro" id="IPR014017">
    <property type="entry name" value="DNA_helicase_UvrD-like_C"/>
</dbReference>
<dbReference type="STRING" id="639283.Snov_3125"/>
<dbReference type="eggNOG" id="COG0210">
    <property type="taxonomic scope" value="Bacteria"/>
</dbReference>
<evidence type="ECO:0000256" key="14">
    <source>
        <dbReference type="SAM" id="MobiDB-lite"/>
    </source>
</evidence>
<feature type="region of interest" description="Disordered" evidence="14">
    <location>
        <begin position="738"/>
        <end position="759"/>
    </location>
</feature>
<dbReference type="InterPro" id="IPR014016">
    <property type="entry name" value="UvrD-like_ATP-bd"/>
</dbReference>
<evidence type="ECO:0000256" key="13">
    <source>
        <dbReference type="PROSITE-ProRule" id="PRU00560"/>
    </source>
</evidence>
<dbReference type="GO" id="GO:0016887">
    <property type="term" value="F:ATP hydrolysis activity"/>
    <property type="evidence" value="ECO:0007669"/>
    <property type="project" value="RHEA"/>
</dbReference>
<evidence type="ECO:0000259" key="15">
    <source>
        <dbReference type="PROSITE" id="PS51198"/>
    </source>
</evidence>
<keyword evidence="6" id="KW-0238">DNA-binding</keyword>
<sequence length="833" mass="91784">MTASGPLADPRKQPRDDEFDIPFDLPATAPAGAPAPAPIPAPRPGGIAARAQALANPGRGEPSRGVYLDGLNPEQREAVEATDGPVLVLAGAGTGKTRVLTTRIAHILSLGLAWPSQILAVTFTNKAAREMKERIHAMVGEEVEGMPWLGTFHSIGVRMLRRHAELVGLKSGFTILDTDDQIRLLKQLLRAENIDEKRWPARLLANIIDGWKNRGLSPQQVPAGEGAAFANGRGQKLYTDYQARLKALNAVDFGDLLLEGIRLLRENPDVLADYHRRFRYILVDEYQDTNVAQYLWLRLLAQGSRNVCCVGDDDQSIYGWRGAEVDNILRFESDFPGAKVVRLERNYRSTGHILGAAAHLIAHNEGRLGKTLFSEGENGEKVTVTGAWDSQEEARAIGEEIEALQREGHALTQVAILVRASFQMREFEDRFVTLGLNYRVIGGPRFYERAEIRDALAYLRVIASPADDLAFERIVNVPKRGLGDAALRQIHDHARAAQLPLIEAARELVGSEELKPKVRLTLRDLVASFDRWREQMATLPHHELAEIVLDESGYTEMWQKDRSADAAGRLENLKELVRSMEPFENLIGFLEHISLVMDVDSGNGGDAVNIMTLHSAKGLEFDTVFLPGWEEGVFPNQRALDEQGRAGLEEERRLAYVGITRARRRAKVFFASNRRIHGLWQSAVPSRFLDELSEKDVEVTESRGGSGWGGGQGGGYAGRYGYGPSRFDQAETFGSSYSTPGWQRAQNAAKSGSGFSEGRSRYAASESARGGRIIEGELIAKSTGAPSRFAIGDRVFHQKFGYGEVSSVEGNKLTVQFDKAGEKKVVDSFVDAA</sequence>
<evidence type="ECO:0000256" key="5">
    <source>
        <dbReference type="ARBA" id="ARBA00022840"/>
    </source>
</evidence>
<keyword evidence="4 13" id="KW-0347">Helicase</keyword>
<dbReference type="InterPro" id="IPR000212">
    <property type="entry name" value="DNA_helicase_UvrD/REP"/>
</dbReference>
<comment type="similarity">
    <text evidence="1">Belongs to the helicase family. UvrD subfamily.</text>
</comment>
<dbReference type="FunFam" id="1.10.486.10:FF:000003">
    <property type="entry name" value="ATP-dependent DNA helicase"/>
    <property type="match status" value="1"/>
</dbReference>
<dbReference type="PROSITE" id="PS51198">
    <property type="entry name" value="UVRD_HELICASE_ATP_BIND"/>
    <property type="match status" value="1"/>
</dbReference>
<keyword evidence="3 13" id="KW-0378">Hydrolase</keyword>
<dbReference type="EC" id="5.6.2.4" evidence="10"/>
<dbReference type="PANTHER" id="PTHR11070:SF2">
    <property type="entry name" value="ATP-DEPENDENT DNA HELICASE SRS2"/>
    <property type="match status" value="1"/>
</dbReference>
<evidence type="ECO:0000256" key="9">
    <source>
        <dbReference type="ARBA" id="ARBA00034617"/>
    </source>
</evidence>
<comment type="catalytic activity">
    <reaction evidence="9">
        <text>Couples ATP hydrolysis with the unwinding of duplex DNA by translocating in the 3'-5' direction.</text>
        <dbReference type="EC" id="5.6.2.4"/>
    </reaction>
</comment>
<evidence type="ECO:0000313" key="17">
    <source>
        <dbReference type="EMBL" id="ADH90400.1"/>
    </source>
</evidence>
<comment type="catalytic activity">
    <reaction evidence="12">
        <text>ATP + H2O = ADP + phosphate + H(+)</text>
        <dbReference type="Rhea" id="RHEA:13065"/>
        <dbReference type="ChEBI" id="CHEBI:15377"/>
        <dbReference type="ChEBI" id="CHEBI:15378"/>
        <dbReference type="ChEBI" id="CHEBI:30616"/>
        <dbReference type="ChEBI" id="CHEBI:43474"/>
        <dbReference type="ChEBI" id="CHEBI:456216"/>
        <dbReference type="EC" id="5.6.2.4"/>
    </reaction>
</comment>
<dbReference type="GO" id="GO:0009314">
    <property type="term" value="P:response to radiation"/>
    <property type="evidence" value="ECO:0007669"/>
    <property type="project" value="UniProtKB-ARBA"/>
</dbReference>
<gene>
    <name evidence="17" type="ordered locus">Snov_3125</name>
</gene>
<evidence type="ECO:0000256" key="3">
    <source>
        <dbReference type="ARBA" id="ARBA00022801"/>
    </source>
</evidence>
<name>D7A7U2_ANCN5</name>
<dbReference type="CDD" id="cd17932">
    <property type="entry name" value="DEXQc_UvrD"/>
    <property type="match status" value="1"/>
</dbReference>
<dbReference type="PANTHER" id="PTHR11070">
    <property type="entry name" value="UVRD / RECB / PCRA DNA HELICASE FAMILY MEMBER"/>
    <property type="match status" value="1"/>
</dbReference>
<feature type="domain" description="UvrD-like helicase ATP-binding" evidence="15">
    <location>
        <begin position="69"/>
        <end position="350"/>
    </location>
</feature>
<dbReference type="Gene3D" id="1.10.486.10">
    <property type="entry name" value="PCRA, domain 4"/>
    <property type="match status" value="1"/>
</dbReference>
<evidence type="ECO:0000256" key="2">
    <source>
        <dbReference type="ARBA" id="ARBA00022741"/>
    </source>
</evidence>
<feature type="domain" description="UvrD-like helicase C-terminal" evidence="16">
    <location>
        <begin position="351"/>
        <end position="618"/>
    </location>
</feature>
<dbReference type="FunFam" id="3.40.50.300:FF:001890">
    <property type="entry name" value="DNA helicase"/>
    <property type="match status" value="1"/>
</dbReference>
<dbReference type="CDD" id="cd18807">
    <property type="entry name" value="SF1_C_UvrD"/>
    <property type="match status" value="1"/>
</dbReference>
<evidence type="ECO:0000256" key="10">
    <source>
        <dbReference type="ARBA" id="ARBA00034808"/>
    </source>
</evidence>
<feature type="binding site" evidence="13">
    <location>
        <begin position="90"/>
        <end position="97"/>
    </location>
    <ligand>
        <name>ATP</name>
        <dbReference type="ChEBI" id="CHEBI:30616"/>
    </ligand>
</feature>
<reference evidence="17 18" key="1">
    <citation type="journal article" date="2012" name="Stand. Genomic Sci.">
        <title>Complete genome sequence of the facultatively chemolithoautotrophic and methylotrophic alpha Proteobacterium Starkeya novella type strain (ATCC 8093(T)).</title>
        <authorList>
            <person name="Kappler U."/>
            <person name="Davenport K."/>
            <person name="Beatson S."/>
            <person name="Lucas S."/>
            <person name="Lapidus A."/>
            <person name="Copeland A."/>
            <person name="Berry K.W."/>
            <person name="Glavina Del Rio T."/>
            <person name="Hammon N."/>
            <person name="Dalin E."/>
            <person name="Tice H."/>
            <person name="Pitluck S."/>
            <person name="Richardson P."/>
            <person name="Bruce D."/>
            <person name="Goodwin L.A."/>
            <person name="Han C."/>
            <person name="Tapia R."/>
            <person name="Detter J.C."/>
            <person name="Chang Y.J."/>
            <person name="Jeffries C.D."/>
            <person name="Land M."/>
            <person name="Hauser L."/>
            <person name="Kyrpides N.C."/>
            <person name="Goker M."/>
            <person name="Ivanova N."/>
            <person name="Klenk H.P."/>
            <person name="Woyke T."/>
        </authorList>
    </citation>
    <scope>NUCLEOTIDE SEQUENCE [LARGE SCALE GENOMIC DNA]</scope>
    <source>
        <strain evidence="18">ATCC 8093 / DSM 506 / JCM 20403 / CCM 1077 / IAM 12100 / NBRC 12443 / NCIMB 10456</strain>
    </source>
</reference>
<evidence type="ECO:0000313" key="18">
    <source>
        <dbReference type="Proteomes" id="UP000006633"/>
    </source>
</evidence>
<evidence type="ECO:0000256" key="6">
    <source>
        <dbReference type="ARBA" id="ARBA00023125"/>
    </source>
</evidence>
<dbReference type="Proteomes" id="UP000006633">
    <property type="component" value="Chromosome"/>
</dbReference>
<proteinExistence type="inferred from homology"/>
<dbReference type="HOGENOM" id="CLU_004585_5_5_5"/>
<comment type="function">
    <text evidence="8">Has both ATPase and helicase activities. Unwinds DNA duplexes with 3' to 5' polarity with respect to the bound strand and initiates unwinding most effectively when a single-stranded region is present. Involved in the post-incision events of nucleotide excision repair and methyl-directed mismatch repair.</text>
</comment>
<keyword evidence="18" id="KW-1185">Reference proteome</keyword>
<evidence type="ECO:0000256" key="11">
    <source>
        <dbReference type="ARBA" id="ARBA00034923"/>
    </source>
</evidence>
<dbReference type="GO" id="GO:0043138">
    <property type="term" value="F:3'-5' DNA helicase activity"/>
    <property type="evidence" value="ECO:0007669"/>
    <property type="project" value="UniProtKB-EC"/>
</dbReference>
<dbReference type="Gene3D" id="1.10.10.160">
    <property type="match status" value="1"/>
</dbReference>
<dbReference type="GO" id="GO:0005829">
    <property type="term" value="C:cytosol"/>
    <property type="evidence" value="ECO:0007669"/>
    <property type="project" value="TreeGrafter"/>
</dbReference>
<evidence type="ECO:0000256" key="12">
    <source>
        <dbReference type="ARBA" id="ARBA00048988"/>
    </source>
</evidence>
<dbReference type="Pfam" id="PF00580">
    <property type="entry name" value="UvrD-helicase"/>
    <property type="match status" value="1"/>
</dbReference>
<dbReference type="PROSITE" id="PS51217">
    <property type="entry name" value="UVRD_HELICASE_CTER"/>
    <property type="match status" value="1"/>
</dbReference>
<accession>D7A7U2</accession>
<evidence type="ECO:0000259" key="16">
    <source>
        <dbReference type="PROSITE" id="PS51217"/>
    </source>
</evidence>
<dbReference type="GO" id="GO:0000725">
    <property type="term" value="P:recombinational repair"/>
    <property type="evidence" value="ECO:0007669"/>
    <property type="project" value="TreeGrafter"/>
</dbReference>
<feature type="compositionally biased region" description="Polar residues" evidence="14">
    <location>
        <begin position="738"/>
        <end position="754"/>
    </location>
</feature>
<dbReference type="GO" id="GO:0033202">
    <property type="term" value="C:DNA helicase complex"/>
    <property type="evidence" value="ECO:0007669"/>
    <property type="project" value="TreeGrafter"/>
</dbReference>